<dbReference type="EMBL" id="KK103486">
    <property type="protein sequence ID" value="KIY95481.1"/>
    <property type="molecule type" value="Genomic_DNA"/>
</dbReference>
<proteinExistence type="predicted"/>
<dbReference type="Proteomes" id="UP000054498">
    <property type="component" value="Unassembled WGS sequence"/>
</dbReference>
<dbReference type="GeneID" id="25729849"/>
<accession>A0A0D2M215</accession>
<sequence length="454" mass="47219">MSISLVAVALAFLVAGCIAGKPDLPNVAWRENAAAAIGADIAEVARNAGVDVPELLRLLTDRDIGYDKVNKRLLYACEGMAVPAGATPAAAPGTAVAGAPDPTDLSLAFKLHSRPGAPRRLVLDFTGHTTTGTAWNSASRPSIVTPPYDLDGVPSTFSDTERRNIIAIWRAVAEDYAAFDVDVTTEETDASGAQLNLADNGARAVIGGSSYDWYGSGAGGVAYVNTFGNTYYDPAFVFPAQLGSGYPKYVWEATSHELGHRLGLSHDGDTLGNAYYGGSGIWAPIMGVGYYKPVTQFSKGEYPNANNFEDDLAVMTNPNSLMTSIRGFMTYRPDDLGNTIAAAAPLAGTPTTADPTRTTAAAVGNIERTGDSDWLSFAAGAGSATVTITITPASPNSEARANVDLRLEVWAAGAAAPLATFNTAGALLSGANTVTLPAEGTRRRPLLHPSARSA</sequence>
<dbReference type="Gene3D" id="3.40.390.10">
    <property type="entry name" value="Collagenase (Catalytic Domain)"/>
    <property type="match status" value="1"/>
</dbReference>
<keyword evidence="1" id="KW-0732">Signal</keyword>
<evidence type="ECO:0000256" key="1">
    <source>
        <dbReference type="SAM" id="SignalP"/>
    </source>
</evidence>
<gene>
    <name evidence="2" type="ORF">MNEG_12482</name>
</gene>
<dbReference type="OrthoDB" id="495350at2759"/>
<dbReference type="GO" id="GO:0008237">
    <property type="term" value="F:metallopeptidase activity"/>
    <property type="evidence" value="ECO:0007669"/>
    <property type="project" value="InterPro"/>
</dbReference>
<protein>
    <recommendedName>
        <fullName evidence="4">Peptidase metallopeptidase domain-containing protein</fullName>
    </recommendedName>
</protein>
<dbReference type="AlphaFoldDB" id="A0A0D2M215"/>
<evidence type="ECO:0000313" key="3">
    <source>
        <dbReference type="Proteomes" id="UP000054498"/>
    </source>
</evidence>
<organism evidence="2 3">
    <name type="scientific">Monoraphidium neglectum</name>
    <dbReference type="NCBI Taxonomy" id="145388"/>
    <lineage>
        <taxon>Eukaryota</taxon>
        <taxon>Viridiplantae</taxon>
        <taxon>Chlorophyta</taxon>
        <taxon>core chlorophytes</taxon>
        <taxon>Chlorophyceae</taxon>
        <taxon>CS clade</taxon>
        <taxon>Sphaeropleales</taxon>
        <taxon>Selenastraceae</taxon>
        <taxon>Monoraphidium</taxon>
    </lineage>
</organism>
<reference evidence="2 3" key="1">
    <citation type="journal article" date="2013" name="BMC Genomics">
        <title>Reconstruction of the lipid metabolism for the microalga Monoraphidium neglectum from its genome sequence reveals characteristics suitable for biofuel production.</title>
        <authorList>
            <person name="Bogen C."/>
            <person name="Al-Dilaimi A."/>
            <person name="Albersmeier A."/>
            <person name="Wichmann J."/>
            <person name="Grundmann M."/>
            <person name="Rupp O."/>
            <person name="Lauersen K.J."/>
            <person name="Blifernez-Klassen O."/>
            <person name="Kalinowski J."/>
            <person name="Goesmann A."/>
            <person name="Mussgnug J.H."/>
            <person name="Kruse O."/>
        </authorList>
    </citation>
    <scope>NUCLEOTIDE SEQUENCE [LARGE SCALE GENOMIC DNA]</scope>
    <source>
        <strain evidence="2 3">SAG 48.87</strain>
    </source>
</reference>
<dbReference type="KEGG" id="mng:MNEG_12482"/>
<feature type="signal peptide" evidence="1">
    <location>
        <begin position="1"/>
        <end position="19"/>
    </location>
</feature>
<keyword evidence="3" id="KW-1185">Reference proteome</keyword>
<evidence type="ECO:0000313" key="2">
    <source>
        <dbReference type="EMBL" id="KIY95481.1"/>
    </source>
</evidence>
<evidence type="ECO:0008006" key="4">
    <source>
        <dbReference type="Google" id="ProtNLM"/>
    </source>
</evidence>
<feature type="chain" id="PRO_5002258388" description="Peptidase metallopeptidase domain-containing protein" evidence="1">
    <location>
        <begin position="20"/>
        <end position="454"/>
    </location>
</feature>
<dbReference type="SUPFAM" id="SSF55486">
    <property type="entry name" value="Metalloproteases ('zincins'), catalytic domain"/>
    <property type="match status" value="1"/>
</dbReference>
<dbReference type="RefSeq" id="XP_013894501.1">
    <property type="nucleotide sequence ID" value="XM_014039047.1"/>
</dbReference>
<dbReference type="InterPro" id="IPR024079">
    <property type="entry name" value="MetalloPept_cat_dom_sf"/>
</dbReference>
<name>A0A0D2M215_9CHLO</name>